<evidence type="ECO:0000256" key="2">
    <source>
        <dbReference type="ARBA" id="ARBA00022801"/>
    </source>
</evidence>
<name>A0A3E2HHQ1_SCYLI</name>
<protein>
    <recommendedName>
        <fullName evidence="3">Amidase domain-containing protein</fullName>
    </recommendedName>
</protein>
<dbReference type="Proteomes" id="UP000258309">
    <property type="component" value="Unassembled WGS sequence"/>
</dbReference>
<comment type="similarity">
    <text evidence="1">Belongs to the amidase family.</text>
</comment>
<dbReference type="OMA" id="WHAAMRE"/>
<feature type="non-terminal residue" evidence="4">
    <location>
        <position position="392"/>
    </location>
</feature>
<dbReference type="PANTHER" id="PTHR46072">
    <property type="entry name" value="AMIDASE-RELATED-RELATED"/>
    <property type="match status" value="1"/>
</dbReference>
<feature type="non-terminal residue" evidence="4">
    <location>
        <position position="1"/>
    </location>
</feature>
<reference evidence="4 5" key="1">
    <citation type="submission" date="2018-05" db="EMBL/GenBank/DDBJ databases">
        <title>Draft genome sequence of Scytalidium lignicola DSM 105466, a ubiquitous saprotrophic fungus.</title>
        <authorList>
            <person name="Buettner E."/>
            <person name="Gebauer A.M."/>
            <person name="Hofrichter M."/>
            <person name="Liers C."/>
            <person name="Kellner H."/>
        </authorList>
    </citation>
    <scope>NUCLEOTIDE SEQUENCE [LARGE SCALE GENOMIC DNA]</scope>
    <source>
        <strain evidence="4 5">DSM 105466</strain>
    </source>
</reference>
<dbReference type="OrthoDB" id="6428749at2759"/>
<dbReference type="STRING" id="5539.A0A3E2HHQ1"/>
<dbReference type="InterPro" id="IPR023631">
    <property type="entry name" value="Amidase_dom"/>
</dbReference>
<dbReference type="InterPro" id="IPR036928">
    <property type="entry name" value="AS_sf"/>
</dbReference>
<keyword evidence="2" id="KW-0378">Hydrolase</keyword>
<dbReference type="EMBL" id="NCSJ02000044">
    <property type="protein sequence ID" value="RFU32954.1"/>
    <property type="molecule type" value="Genomic_DNA"/>
</dbReference>
<dbReference type="GO" id="GO:0016787">
    <property type="term" value="F:hydrolase activity"/>
    <property type="evidence" value="ECO:0007669"/>
    <property type="project" value="UniProtKB-KW"/>
</dbReference>
<dbReference type="SUPFAM" id="SSF75304">
    <property type="entry name" value="Amidase signature (AS) enzymes"/>
    <property type="match status" value="1"/>
</dbReference>
<dbReference type="Pfam" id="PF01425">
    <property type="entry name" value="Amidase"/>
    <property type="match status" value="1"/>
</dbReference>
<keyword evidence="5" id="KW-1185">Reference proteome</keyword>
<gene>
    <name evidence="4" type="ORF">B7463_g3365</name>
</gene>
<dbReference type="Gene3D" id="3.90.1300.10">
    <property type="entry name" value="Amidase signature (AS) domain"/>
    <property type="match status" value="1"/>
</dbReference>
<feature type="domain" description="Amidase" evidence="3">
    <location>
        <begin position="4"/>
        <end position="373"/>
    </location>
</feature>
<comment type="caution">
    <text evidence="4">The sequence shown here is derived from an EMBL/GenBank/DDBJ whole genome shotgun (WGS) entry which is preliminary data.</text>
</comment>
<evidence type="ECO:0000313" key="5">
    <source>
        <dbReference type="Proteomes" id="UP000258309"/>
    </source>
</evidence>
<proteinExistence type="inferred from homology"/>
<sequence length="392" mass="42864">MKVESELIKELHSLGAIPIGKTSLVMSLWSPETNNHIVGYQWNPHNQKVSAGGSSGGEAVMQALRGSAFGFGTDIGGSVSMPASYNGIFSLKPSPGHLSMRDVANTAPGQQVMPTAVGIMGHSIATLRLVFKSLLSTKPWIQDPYVVPIPWRDPSSERDKRPAFGFMRHDGNVHPHPPVSRALETIYRALQEAGYELLDWNPPSNNNSIAIHGPIARGDGCPDVWEALQLSGEPPVPEIAPLFPGGAVKPLIPLLEYENIVVHMKEYRYSYQNYWMSSASRPVEAVIQPVSPYAGVLPAKFYYSGISVNVLDYSSVVIPVTVADQEVDTVDEDFKALTETDKMNMDAYDPRAYHGSPAGVQLIGTRLNEENLLETAQIVVDALEKYNQKSKL</sequence>
<dbReference type="AlphaFoldDB" id="A0A3E2HHQ1"/>
<evidence type="ECO:0000259" key="3">
    <source>
        <dbReference type="Pfam" id="PF01425"/>
    </source>
</evidence>
<organism evidence="4 5">
    <name type="scientific">Scytalidium lignicola</name>
    <name type="common">Hyphomycete</name>
    <dbReference type="NCBI Taxonomy" id="5539"/>
    <lineage>
        <taxon>Eukaryota</taxon>
        <taxon>Fungi</taxon>
        <taxon>Dikarya</taxon>
        <taxon>Ascomycota</taxon>
        <taxon>Pezizomycotina</taxon>
        <taxon>Leotiomycetes</taxon>
        <taxon>Leotiomycetes incertae sedis</taxon>
        <taxon>Scytalidium</taxon>
    </lineage>
</organism>
<evidence type="ECO:0000256" key="1">
    <source>
        <dbReference type="ARBA" id="ARBA00009199"/>
    </source>
</evidence>
<dbReference type="PANTHER" id="PTHR46072:SF8">
    <property type="entry name" value="AMIDASE DOMAIN-CONTAINING PROTEIN"/>
    <property type="match status" value="1"/>
</dbReference>
<accession>A0A3E2HHQ1</accession>
<evidence type="ECO:0000313" key="4">
    <source>
        <dbReference type="EMBL" id="RFU32954.1"/>
    </source>
</evidence>